<comment type="caution">
    <text evidence="1">The sequence shown here is derived from an EMBL/GenBank/DDBJ whole genome shotgun (WGS) entry which is preliminary data.</text>
</comment>
<dbReference type="Pfam" id="PF20113">
    <property type="entry name" value="DUF6503"/>
    <property type="match status" value="1"/>
</dbReference>
<protein>
    <recommendedName>
        <fullName evidence="2">Outer membrane lipoprotein-sorting protein</fullName>
    </recommendedName>
</protein>
<dbReference type="PROSITE" id="PS51257">
    <property type="entry name" value="PROKAR_LIPOPROTEIN"/>
    <property type="match status" value="1"/>
</dbReference>
<proteinExistence type="predicted"/>
<accession>A0A0F9W6V2</accession>
<sequence length="299" mass="33630">MKLLYKFSLLSVFAIIISCKETPKSVNSATDLAVTETDVISIPESWVNSRVAKTKERLNSSEAGKVIWNAMEAHGGLDTWYANGPISFRFNYQPLNGKTARDSYQTVDTWSNKSLHTSATDSTAKFGWTGEQAWVKAKDSTAFAYDTKFWALTPLWFVGHPFVLSGEGVNLALLEPTTYKEKDYNVVKVTFDAETGDAPDDYYILYVNKESNKLAVMRYIVSYPQYFKDGGHAPEKFTEFVGEQVVDGITMPGGFKTYWTVKDNQPGDYITKIDFTDVSFEKELSKDFFDAPEGAKILE</sequence>
<organism evidence="1">
    <name type="scientific">marine sediment metagenome</name>
    <dbReference type="NCBI Taxonomy" id="412755"/>
    <lineage>
        <taxon>unclassified sequences</taxon>
        <taxon>metagenomes</taxon>
        <taxon>ecological metagenomes</taxon>
    </lineage>
</organism>
<gene>
    <name evidence="1" type="ORF">LCGC14_0053350</name>
</gene>
<reference evidence="1" key="1">
    <citation type="journal article" date="2015" name="Nature">
        <title>Complex archaea that bridge the gap between prokaryotes and eukaryotes.</title>
        <authorList>
            <person name="Spang A."/>
            <person name="Saw J.H."/>
            <person name="Jorgensen S.L."/>
            <person name="Zaremba-Niedzwiedzka K."/>
            <person name="Martijn J."/>
            <person name="Lind A.E."/>
            <person name="van Eijk R."/>
            <person name="Schleper C."/>
            <person name="Guy L."/>
            <person name="Ettema T.J."/>
        </authorList>
    </citation>
    <scope>NUCLEOTIDE SEQUENCE</scope>
</reference>
<evidence type="ECO:0008006" key="2">
    <source>
        <dbReference type="Google" id="ProtNLM"/>
    </source>
</evidence>
<dbReference type="InterPro" id="IPR045444">
    <property type="entry name" value="DUF6503"/>
</dbReference>
<evidence type="ECO:0000313" key="1">
    <source>
        <dbReference type="EMBL" id="KKO07993.1"/>
    </source>
</evidence>
<dbReference type="EMBL" id="LAZR01000011">
    <property type="protein sequence ID" value="KKO07993.1"/>
    <property type="molecule type" value="Genomic_DNA"/>
</dbReference>
<dbReference type="AlphaFoldDB" id="A0A0F9W6V2"/>
<name>A0A0F9W6V2_9ZZZZ</name>